<feature type="region of interest" description="Disordered" evidence="1">
    <location>
        <begin position="79"/>
        <end position="101"/>
    </location>
</feature>
<organism evidence="3 4">
    <name type="scientific">Dillenia turbinata</name>
    <dbReference type="NCBI Taxonomy" id="194707"/>
    <lineage>
        <taxon>Eukaryota</taxon>
        <taxon>Viridiplantae</taxon>
        <taxon>Streptophyta</taxon>
        <taxon>Embryophyta</taxon>
        <taxon>Tracheophyta</taxon>
        <taxon>Spermatophyta</taxon>
        <taxon>Magnoliopsida</taxon>
        <taxon>eudicotyledons</taxon>
        <taxon>Gunneridae</taxon>
        <taxon>Pentapetalae</taxon>
        <taxon>Dilleniales</taxon>
        <taxon>Dilleniaceae</taxon>
        <taxon>Dillenia</taxon>
    </lineage>
</organism>
<dbReference type="Gene3D" id="3.10.350.10">
    <property type="entry name" value="LysM domain"/>
    <property type="match status" value="1"/>
</dbReference>
<dbReference type="PROSITE" id="PS51782">
    <property type="entry name" value="LYSM"/>
    <property type="match status" value="1"/>
</dbReference>
<dbReference type="PANTHER" id="PTHR20932">
    <property type="entry name" value="LYSM AND PUTATIVE PEPTIDOGLYCAN-BINDING DOMAIN-CONTAINING PROTEIN"/>
    <property type="match status" value="1"/>
</dbReference>
<protein>
    <recommendedName>
        <fullName evidence="2">LysM domain-containing protein</fullName>
    </recommendedName>
</protein>
<comment type="caution">
    <text evidence="3">The sequence shown here is derived from an EMBL/GenBank/DDBJ whole genome shotgun (WGS) entry which is preliminary data.</text>
</comment>
<feature type="compositionally biased region" description="Polar residues" evidence="1">
    <location>
        <begin position="84"/>
        <end position="100"/>
    </location>
</feature>
<feature type="domain" description="LysM" evidence="2">
    <location>
        <begin position="31"/>
        <end position="75"/>
    </location>
</feature>
<evidence type="ECO:0000256" key="1">
    <source>
        <dbReference type="SAM" id="MobiDB-lite"/>
    </source>
</evidence>
<gene>
    <name evidence="3" type="ORF">RJ641_011964</name>
</gene>
<dbReference type="InterPro" id="IPR036779">
    <property type="entry name" value="LysM_dom_sf"/>
</dbReference>
<dbReference type="AlphaFoldDB" id="A0AAN8V2F5"/>
<proteinExistence type="predicted"/>
<keyword evidence="4" id="KW-1185">Reference proteome</keyword>
<reference evidence="3 4" key="1">
    <citation type="submission" date="2023-12" db="EMBL/GenBank/DDBJ databases">
        <title>A high-quality genome assembly for Dillenia turbinata (Dilleniales).</title>
        <authorList>
            <person name="Chanderbali A."/>
        </authorList>
    </citation>
    <scope>NUCLEOTIDE SEQUENCE [LARGE SCALE GENOMIC DNA]</scope>
    <source>
        <strain evidence="3">LSX21</strain>
        <tissue evidence="3">Leaf</tissue>
    </source>
</reference>
<dbReference type="InterPro" id="IPR045030">
    <property type="entry name" value="LYSM1-4"/>
</dbReference>
<dbReference type="EMBL" id="JBAMMX010000019">
    <property type="protein sequence ID" value="KAK6921457.1"/>
    <property type="molecule type" value="Genomic_DNA"/>
</dbReference>
<evidence type="ECO:0000313" key="3">
    <source>
        <dbReference type="EMBL" id="KAK6921457.1"/>
    </source>
</evidence>
<evidence type="ECO:0000259" key="2">
    <source>
        <dbReference type="PROSITE" id="PS51782"/>
    </source>
</evidence>
<name>A0AAN8V2F5_9MAGN</name>
<dbReference type="Proteomes" id="UP001370490">
    <property type="component" value="Unassembled WGS sequence"/>
</dbReference>
<evidence type="ECO:0000313" key="4">
    <source>
        <dbReference type="Proteomes" id="UP001370490"/>
    </source>
</evidence>
<sequence>MEWEGERRNAVVTNQFGDVDGDGNPTAVGFIRHPVSKMDTLAGVAIKYGVEVADIKRMNGLVTDLQMFALKSLHVPLPGRHPPSNLTNPSQDSSDQTSAQHVHPELFESFHSLRLKVPQGKTSTAMTSLRGYHGLKPTNRKNVPEGFEMAAFRRGSTYYWEDGPFLTPSPCSNPPLRHHRKSKSVSNNLSLENGDLFDEVPVIEARDSDSDKWSDELVRRRQKSEADFTARPLELLLKEDSSSGSAVSALAGKGLALRTNSASLAAVVAEAGASNPLALGHCKPSLLDSFRGVRKSSSLSNLQDQENNNSAFRLTSKRSLMQDFQAFSSAAIARPIFDGLPKPMTTRRKAALD</sequence>
<accession>A0AAN8V2F5</accession>
<dbReference type="PANTHER" id="PTHR20932:SF55">
    <property type="entry name" value="LYSM DOMAIN-CONTAINING PROTEIN"/>
    <property type="match status" value="1"/>
</dbReference>
<dbReference type="InterPro" id="IPR018392">
    <property type="entry name" value="LysM"/>
</dbReference>
<dbReference type="CDD" id="cd00118">
    <property type="entry name" value="LysM"/>
    <property type="match status" value="1"/>
</dbReference>